<dbReference type="RefSeq" id="XP_025075505.1">
    <property type="nucleotide sequence ID" value="XM_025219720.1"/>
</dbReference>
<dbReference type="GO" id="GO:0006406">
    <property type="term" value="P:mRNA export from nucleus"/>
    <property type="evidence" value="ECO:0007669"/>
    <property type="project" value="TreeGrafter"/>
</dbReference>
<name>A0A8N1S9K6_9HYME</name>
<dbReference type="PANTHER" id="PTHR13375:SF3">
    <property type="entry name" value="THO COMPLEX SUBUNIT 5 HOMOLOG"/>
    <property type="match status" value="1"/>
</dbReference>
<evidence type="ECO:0000256" key="3">
    <source>
        <dbReference type="ARBA" id="ARBA00023242"/>
    </source>
</evidence>
<evidence type="ECO:0000313" key="5">
    <source>
        <dbReference type="Proteomes" id="UP000504615"/>
    </source>
</evidence>
<evidence type="ECO:0000313" key="6">
    <source>
        <dbReference type="RefSeq" id="XP_025075505.1"/>
    </source>
</evidence>
<sequence>MGKENETDNTKKRRKSLNANSGTSMKDGDMYKMIISYEEKEATERLSEDDSECFLTTCDDIRAAMTKIAKLKSTGDSNMKDEIRELQIQTSLAFIELKKLNRMEKFRTKSARDSLVTAKSSVDSRHLHLQNLLYEVMHLKKEVVKCLQFKSKDELIELVSEEEFYKEAPENISRPEITKDSPHQMRLARLEWELTQRKQLAALCDELTESKKAVASSIETKQTRLDNLAPQLRSILEASKPLQESLGLPLDKIRQEHQKASLLASPLYVLYAKVSAYRDAYDDTLLVKVEGDEDEAKRANSHDGLQESDSDPENQSENIIEETPVHKKRHHRLSREARQEEKRSKLLQRHPLHVKVVITLKSKFWIITFIVLEEIKYLAGLHFVSCDVNEQQQKLTSQELAQNCVESVLREIKRRIKARLDLCMEIRQLESGNLPIFISTTDPVPQKISTSLHRFSTMTWKSYSSYVASPEFYQRGLVLSVDIFYEAILRRGSSELVARIAIKPDYPKIAPVFNISVSPVVPASADIIRDIEREVNVMWTKPPTLTAQIQRLRACFDIYLETESMAPKEKIFFYPVRGRTRARPYKYLSLGGGIFTHR</sequence>
<dbReference type="OrthoDB" id="20582at2759"/>
<organism evidence="5 6">
    <name type="scientific">Pogonomyrmex barbatus</name>
    <name type="common">red harvester ant</name>
    <dbReference type="NCBI Taxonomy" id="144034"/>
    <lineage>
        <taxon>Eukaryota</taxon>
        <taxon>Metazoa</taxon>
        <taxon>Ecdysozoa</taxon>
        <taxon>Arthropoda</taxon>
        <taxon>Hexapoda</taxon>
        <taxon>Insecta</taxon>
        <taxon>Pterygota</taxon>
        <taxon>Neoptera</taxon>
        <taxon>Endopterygota</taxon>
        <taxon>Hymenoptera</taxon>
        <taxon>Apocrita</taxon>
        <taxon>Aculeata</taxon>
        <taxon>Formicoidea</taxon>
        <taxon>Formicidae</taxon>
        <taxon>Myrmicinae</taxon>
        <taxon>Pogonomyrmex</taxon>
    </lineage>
</organism>
<feature type="compositionally biased region" description="Basic and acidic residues" evidence="4">
    <location>
        <begin position="334"/>
        <end position="344"/>
    </location>
</feature>
<dbReference type="InterPro" id="IPR019163">
    <property type="entry name" value="THO_Thoc5"/>
</dbReference>
<feature type="region of interest" description="Disordered" evidence="4">
    <location>
        <begin position="296"/>
        <end position="344"/>
    </location>
</feature>
<proteinExistence type="inferred from homology"/>
<feature type="compositionally biased region" description="Basic and acidic residues" evidence="4">
    <location>
        <begin position="1"/>
        <end position="10"/>
    </location>
</feature>
<dbReference type="GeneID" id="105432746"/>
<protein>
    <submittedName>
        <fullName evidence="6">LOW QUALITY PROTEIN: THO complex subunit 5 homolog</fullName>
    </submittedName>
</protein>
<dbReference type="Pfam" id="PF09766">
    <property type="entry name" value="FmiP_Thoc5"/>
    <property type="match status" value="1"/>
</dbReference>
<dbReference type="Proteomes" id="UP000504615">
    <property type="component" value="Unplaced"/>
</dbReference>
<gene>
    <name evidence="6" type="primary">LOC105432746</name>
</gene>
<accession>A0A8N1S9K6</accession>
<evidence type="ECO:0000256" key="2">
    <source>
        <dbReference type="ARBA" id="ARBA00008044"/>
    </source>
</evidence>
<evidence type="ECO:0000256" key="4">
    <source>
        <dbReference type="SAM" id="MobiDB-lite"/>
    </source>
</evidence>
<keyword evidence="5" id="KW-1185">Reference proteome</keyword>
<comment type="subcellular location">
    <subcellularLocation>
        <location evidence="1">Nucleus</location>
    </subcellularLocation>
</comment>
<comment type="similarity">
    <text evidence="2">Belongs to the THOC5 family.</text>
</comment>
<feature type="compositionally biased region" description="Basic and acidic residues" evidence="4">
    <location>
        <begin position="296"/>
        <end position="305"/>
    </location>
</feature>
<dbReference type="PANTHER" id="PTHR13375">
    <property type="entry name" value="FMS INTERACTING PROTEIN"/>
    <property type="match status" value="1"/>
</dbReference>
<dbReference type="GO" id="GO:0000445">
    <property type="term" value="C:THO complex part of transcription export complex"/>
    <property type="evidence" value="ECO:0007669"/>
    <property type="project" value="TreeGrafter"/>
</dbReference>
<keyword evidence="3" id="KW-0539">Nucleus</keyword>
<dbReference type="AlphaFoldDB" id="A0A8N1S9K6"/>
<dbReference type="GO" id="GO:0003729">
    <property type="term" value="F:mRNA binding"/>
    <property type="evidence" value="ECO:0007669"/>
    <property type="project" value="TreeGrafter"/>
</dbReference>
<feature type="region of interest" description="Disordered" evidence="4">
    <location>
        <begin position="1"/>
        <end position="25"/>
    </location>
</feature>
<evidence type="ECO:0000256" key="1">
    <source>
        <dbReference type="ARBA" id="ARBA00004123"/>
    </source>
</evidence>
<reference evidence="6" key="1">
    <citation type="submission" date="2025-08" db="UniProtKB">
        <authorList>
            <consortium name="RefSeq"/>
        </authorList>
    </citation>
    <scope>IDENTIFICATION</scope>
</reference>
<dbReference type="CTD" id="8563"/>